<dbReference type="Pfam" id="PF05400">
    <property type="entry name" value="FliT"/>
    <property type="match status" value="1"/>
</dbReference>
<keyword evidence="3" id="KW-1005">Bacterial flagellum biogenesis</keyword>
<sequence length="112" mass="12779">MMNSLEILEIYEKVSVITSGMLQAARQEDWDLLQKLESDCSAHVSTLRLHDTSTDLPSDLKQRKISIIKQILADDRAIRDLTEPWMQQLSKLMNSSRNSRQLSESYGANQLG</sequence>
<evidence type="ECO:0000313" key="7">
    <source>
        <dbReference type="EMBL" id="WMW82223.1"/>
    </source>
</evidence>
<keyword evidence="7" id="KW-0966">Cell projection</keyword>
<keyword evidence="7" id="KW-0282">Flagellum</keyword>
<evidence type="ECO:0000313" key="8">
    <source>
        <dbReference type="Proteomes" id="UP001181355"/>
    </source>
</evidence>
<comment type="subcellular location">
    <subcellularLocation>
        <location evidence="1">Cytoplasm</location>
        <location evidence="1">Cytosol</location>
    </subcellularLocation>
</comment>
<evidence type="ECO:0000256" key="2">
    <source>
        <dbReference type="ARBA" id="ARBA00022490"/>
    </source>
</evidence>
<feature type="region of interest" description="Disordered" evidence="6">
    <location>
        <begin position="92"/>
        <end position="112"/>
    </location>
</feature>
<name>A0ABY9RLY4_9BURK</name>
<evidence type="ECO:0000256" key="1">
    <source>
        <dbReference type="ARBA" id="ARBA00004514"/>
    </source>
</evidence>
<organism evidence="7 8">
    <name type="scientific">Undibacterium cyanobacteriorum</name>
    <dbReference type="NCBI Taxonomy" id="3073561"/>
    <lineage>
        <taxon>Bacteria</taxon>
        <taxon>Pseudomonadati</taxon>
        <taxon>Pseudomonadota</taxon>
        <taxon>Betaproteobacteria</taxon>
        <taxon>Burkholderiales</taxon>
        <taxon>Oxalobacteraceae</taxon>
        <taxon>Undibacterium</taxon>
    </lineage>
</organism>
<keyword evidence="7" id="KW-0969">Cilium</keyword>
<dbReference type="EMBL" id="CP133720">
    <property type="protein sequence ID" value="WMW82223.1"/>
    <property type="molecule type" value="Genomic_DNA"/>
</dbReference>
<keyword evidence="8" id="KW-1185">Reference proteome</keyword>
<evidence type="ECO:0000256" key="4">
    <source>
        <dbReference type="ARBA" id="ARBA00023186"/>
    </source>
</evidence>
<dbReference type="RefSeq" id="WP_309483698.1">
    <property type="nucleotide sequence ID" value="NZ_CP133720.1"/>
</dbReference>
<gene>
    <name evidence="7" type="ORF">RF679_08050</name>
</gene>
<accession>A0ABY9RLY4</accession>
<keyword evidence="4" id="KW-0143">Chaperone</keyword>
<proteinExistence type="predicted"/>
<dbReference type="Proteomes" id="UP001181355">
    <property type="component" value="Chromosome"/>
</dbReference>
<dbReference type="InterPro" id="IPR008622">
    <property type="entry name" value="FliT"/>
</dbReference>
<dbReference type="Gene3D" id="1.20.58.380">
    <property type="entry name" value="Flagellar protein flit"/>
    <property type="match status" value="1"/>
</dbReference>
<keyword evidence="2" id="KW-0963">Cytoplasm</keyword>
<evidence type="ECO:0000256" key="5">
    <source>
        <dbReference type="ARBA" id="ARBA00093797"/>
    </source>
</evidence>
<evidence type="ECO:0000256" key="6">
    <source>
        <dbReference type="SAM" id="MobiDB-lite"/>
    </source>
</evidence>
<evidence type="ECO:0000256" key="3">
    <source>
        <dbReference type="ARBA" id="ARBA00022795"/>
    </source>
</evidence>
<protein>
    <recommendedName>
        <fullName evidence="5">Flagellar protein FliT</fullName>
    </recommendedName>
</protein>
<reference evidence="7" key="1">
    <citation type="submission" date="2023-09" db="EMBL/GenBank/DDBJ databases">
        <title>Undibacterium sp. 20NA77.5 isolated from freshwater.</title>
        <authorList>
            <person name="Le V."/>
            <person name="Ko S.-R."/>
            <person name="Ahn C.-Y."/>
            <person name="Oh H.-M."/>
        </authorList>
    </citation>
    <scope>NUCLEOTIDE SEQUENCE</scope>
    <source>
        <strain evidence="7">20NA77.5</strain>
    </source>
</reference>